<dbReference type="GO" id="GO:0005739">
    <property type="term" value="C:mitochondrion"/>
    <property type="evidence" value="ECO:0007669"/>
    <property type="project" value="TreeGrafter"/>
</dbReference>
<dbReference type="EMBL" id="LUCM01003457">
    <property type="protein sequence ID" value="KAA0195776.1"/>
    <property type="molecule type" value="Genomic_DNA"/>
</dbReference>
<gene>
    <name evidence="1" type="ORF">FBUS_06884</name>
</gene>
<evidence type="ECO:0000313" key="1">
    <source>
        <dbReference type="EMBL" id="KAA0195776.1"/>
    </source>
</evidence>
<dbReference type="SUPFAM" id="SSF89095">
    <property type="entry name" value="GatB/YqeY motif"/>
    <property type="match status" value="1"/>
</dbReference>
<dbReference type="PANTHER" id="PTHR11659">
    <property type="entry name" value="GLUTAMYL-TRNA GLN AMIDOTRANSFERASE SUBUNIT B MITOCHONDRIAL AND PROKARYOTIC PET112-RELATED"/>
    <property type="match status" value="1"/>
</dbReference>
<protein>
    <submittedName>
        <fullName evidence="1">Uncharacterized protein</fullName>
    </submittedName>
</protein>
<dbReference type="GO" id="GO:0030956">
    <property type="term" value="C:glutamyl-tRNA(Gln) amidotransferase complex"/>
    <property type="evidence" value="ECO:0007669"/>
    <property type="project" value="TreeGrafter"/>
</dbReference>
<dbReference type="GO" id="GO:0032543">
    <property type="term" value="P:mitochondrial translation"/>
    <property type="evidence" value="ECO:0007669"/>
    <property type="project" value="TreeGrafter"/>
</dbReference>
<proteinExistence type="predicted"/>
<dbReference type="InterPro" id="IPR017959">
    <property type="entry name" value="Asn/Gln-tRNA_amidoTrfase_suB/E"/>
</dbReference>
<evidence type="ECO:0000313" key="2">
    <source>
        <dbReference type="Proteomes" id="UP000728185"/>
    </source>
</evidence>
<dbReference type="Proteomes" id="UP000728185">
    <property type="component" value="Unassembled WGS sequence"/>
</dbReference>
<dbReference type="AlphaFoldDB" id="A0A8E0S4A0"/>
<dbReference type="OrthoDB" id="1722066at2759"/>
<reference evidence="1" key="1">
    <citation type="submission" date="2019-05" db="EMBL/GenBank/DDBJ databases">
        <title>Annotation for the trematode Fasciolopsis buski.</title>
        <authorList>
            <person name="Choi Y.-J."/>
        </authorList>
    </citation>
    <scope>NUCLEOTIDE SEQUENCE</scope>
    <source>
        <strain evidence="1">HT</strain>
        <tissue evidence="1">Whole worm</tissue>
    </source>
</reference>
<dbReference type="GO" id="GO:0070681">
    <property type="term" value="P:glutaminyl-tRNAGln biosynthesis via transamidation"/>
    <property type="evidence" value="ECO:0007669"/>
    <property type="project" value="TreeGrafter"/>
</dbReference>
<dbReference type="PANTHER" id="PTHR11659:SF0">
    <property type="entry name" value="GLUTAMYL-TRNA(GLN) AMIDOTRANSFERASE SUBUNIT B, MITOCHONDRIAL"/>
    <property type="match status" value="1"/>
</dbReference>
<dbReference type="GO" id="GO:0050567">
    <property type="term" value="F:glutaminyl-tRNA synthase (glutamine-hydrolyzing) activity"/>
    <property type="evidence" value="ECO:0007669"/>
    <property type="project" value="TreeGrafter"/>
</dbReference>
<keyword evidence="2" id="KW-1185">Reference proteome</keyword>
<comment type="caution">
    <text evidence="1">The sequence shown here is derived from an EMBL/GenBank/DDBJ whole genome shotgun (WGS) entry which is preliminary data.</text>
</comment>
<dbReference type="InterPro" id="IPR003789">
    <property type="entry name" value="Asn/Gln_tRNA_amidoTrase-B-like"/>
</dbReference>
<accession>A0A8E0S4A0</accession>
<sequence length="250" mass="28449">MRDKEAVQDYRYMPEPNIPPLRLVSACFRCCDSSNFDITSSNSQAIYDSVCIGCMKKNYSHLLQSFGAHMLPNQARERILVEHGLGQDRANVLVDNQILLRLFENCADLFTSDRLRILEVDISAAKRELAYWICGPLYSMLLDRGPQCLPKPETLTDFVELSLTGEIHGSGATQYILVRFSWFAFQLLQLLMKSDSEVGTNTFDVRQLAEENNWILVHDPGQMRVACEEVIRDNPKLVCSNDIFINSAVF</sequence>
<organism evidence="1 2">
    <name type="scientific">Fasciolopsis buskii</name>
    <dbReference type="NCBI Taxonomy" id="27845"/>
    <lineage>
        <taxon>Eukaryota</taxon>
        <taxon>Metazoa</taxon>
        <taxon>Spiralia</taxon>
        <taxon>Lophotrochozoa</taxon>
        <taxon>Platyhelminthes</taxon>
        <taxon>Trematoda</taxon>
        <taxon>Digenea</taxon>
        <taxon>Plagiorchiida</taxon>
        <taxon>Echinostomata</taxon>
        <taxon>Echinostomatoidea</taxon>
        <taxon>Fasciolidae</taxon>
        <taxon>Fasciolopsis</taxon>
    </lineage>
</organism>
<name>A0A8E0S4A0_9TREM</name>